<dbReference type="InterPro" id="IPR038770">
    <property type="entry name" value="Na+/solute_symporter_sf"/>
</dbReference>
<keyword evidence="4" id="KW-1003">Cell membrane</keyword>
<evidence type="ECO:0000313" key="9">
    <source>
        <dbReference type="EMBL" id="NOJ24966.1"/>
    </source>
</evidence>
<feature type="transmembrane region" description="Helical" evidence="8">
    <location>
        <begin position="12"/>
        <end position="29"/>
    </location>
</feature>
<evidence type="ECO:0000256" key="5">
    <source>
        <dbReference type="ARBA" id="ARBA00022692"/>
    </source>
</evidence>
<dbReference type="PANTHER" id="PTHR36838">
    <property type="entry name" value="AUXIN EFFLUX CARRIER FAMILY PROTEIN"/>
    <property type="match status" value="1"/>
</dbReference>
<feature type="transmembrane region" description="Helical" evidence="8">
    <location>
        <begin position="261"/>
        <end position="279"/>
    </location>
</feature>
<evidence type="ECO:0000313" key="10">
    <source>
        <dbReference type="Proteomes" id="UP000576645"/>
    </source>
</evidence>
<protein>
    <submittedName>
        <fullName evidence="9">AEC family transporter</fullName>
    </submittedName>
</protein>
<dbReference type="GO" id="GO:0055085">
    <property type="term" value="P:transmembrane transport"/>
    <property type="evidence" value="ECO:0007669"/>
    <property type="project" value="InterPro"/>
</dbReference>
<name>A0AAP6ZQY9_9VIBR</name>
<dbReference type="RefSeq" id="WP_171353543.1">
    <property type="nucleotide sequence ID" value="NZ_VTXP01000012.1"/>
</dbReference>
<dbReference type="Pfam" id="PF03547">
    <property type="entry name" value="Mem_trans"/>
    <property type="match status" value="1"/>
</dbReference>
<evidence type="ECO:0000256" key="2">
    <source>
        <dbReference type="ARBA" id="ARBA00010145"/>
    </source>
</evidence>
<accession>A0AAP6ZQY9</accession>
<sequence>MDALLQQLSFSLSITGPICLMLLLGVFFKRIGLINDNFIEVASKLVFQVTLPTMLFLSIVVSEHNFTAASRFLGFSAFASIAFFVFTTVSVALLFKSSPDKGVITQGGYRANTGIIGIAYVANAFGEQGIALAALYVAITTFIYNVQAVICLAPKGGTSPAKAAKVMLRTLTKNPLIIAIVSGVVFYLLSIPVPTVAVDAGNYLAKMTLPLALLCTGGSLDLSKMRKEQGPAWFASSYKLVLAPLLITSAAYWYGLRGLELAILFFMNASPVAAASYVMTRSMGGNSILAANIVAMTTVISTLTCTAGLVLLVNIGLI</sequence>
<comment type="caution">
    <text evidence="9">The sequence shown here is derived from an EMBL/GenBank/DDBJ whole genome shotgun (WGS) entry which is preliminary data.</text>
</comment>
<dbReference type="Proteomes" id="UP000576645">
    <property type="component" value="Unassembled WGS sequence"/>
</dbReference>
<gene>
    <name evidence="9" type="ORF">F0238_19760</name>
</gene>
<feature type="transmembrane region" description="Helical" evidence="8">
    <location>
        <begin position="73"/>
        <end position="95"/>
    </location>
</feature>
<dbReference type="Gene3D" id="1.20.1530.20">
    <property type="match status" value="1"/>
</dbReference>
<comment type="subcellular location">
    <subcellularLocation>
        <location evidence="1">Cell membrane</location>
        <topology evidence="1">Multi-pass membrane protein</topology>
    </subcellularLocation>
</comment>
<comment type="similarity">
    <text evidence="2">Belongs to the auxin efflux carrier (TC 2.A.69) family.</text>
</comment>
<keyword evidence="3" id="KW-0813">Transport</keyword>
<feature type="transmembrane region" description="Helical" evidence="8">
    <location>
        <begin position="232"/>
        <end position="255"/>
    </location>
</feature>
<feature type="transmembrane region" description="Helical" evidence="8">
    <location>
        <begin position="107"/>
        <end position="125"/>
    </location>
</feature>
<dbReference type="AlphaFoldDB" id="A0AAP6ZQY9"/>
<keyword evidence="5 8" id="KW-0812">Transmembrane</keyword>
<dbReference type="PANTHER" id="PTHR36838:SF4">
    <property type="entry name" value="AUXIN EFFLUX CARRIER FAMILY PROTEIN"/>
    <property type="match status" value="1"/>
</dbReference>
<evidence type="ECO:0000256" key="8">
    <source>
        <dbReference type="SAM" id="Phobius"/>
    </source>
</evidence>
<organism evidence="9 10">
    <name type="scientific">Vibrio coralliilyticus</name>
    <dbReference type="NCBI Taxonomy" id="190893"/>
    <lineage>
        <taxon>Bacteria</taxon>
        <taxon>Pseudomonadati</taxon>
        <taxon>Pseudomonadota</taxon>
        <taxon>Gammaproteobacteria</taxon>
        <taxon>Vibrionales</taxon>
        <taxon>Vibrionaceae</taxon>
        <taxon>Vibrio</taxon>
    </lineage>
</organism>
<evidence type="ECO:0000256" key="7">
    <source>
        <dbReference type="ARBA" id="ARBA00023136"/>
    </source>
</evidence>
<feature type="transmembrane region" description="Helical" evidence="8">
    <location>
        <begin position="41"/>
        <end position="61"/>
    </location>
</feature>
<keyword evidence="6 8" id="KW-1133">Transmembrane helix</keyword>
<evidence type="ECO:0000256" key="1">
    <source>
        <dbReference type="ARBA" id="ARBA00004651"/>
    </source>
</evidence>
<dbReference type="EMBL" id="VTXP01000012">
    <property type="protein sequence ID" value="NOJ24966.1"/>
    <property type="molecule type" value="Genomic_DNA"/>
</dbReference>
<proteinExistence type="inferred from homology"/>
<evidence type="ECO:0000256" key="4">
    <source>
        <dbReference type="ARBA" id="ARBA00022475"/>
    </source>
</evidence>
<feature type="transmembrane region" description="Helical" evidence="8">
    <location>
        <begin position="291"/>
        <end position="317"/>
    </location>
</feature>
<evidence type="ECO:0000256" key="6">
    <source>
        <dbReference type="ARBA" id="ARBA00022989"/>
    </source>
</evidence>
<reference evidence="9 10" key="1">
    <citation type="submission" date="2019-09" db="EMBL/GenBank/DDBJ databases">
        <title>Draft genome sequencing and comparative genomics of hatchery-associated Vibrios.</title>
        <authorList>
            <person name="Kehlet-Delgado H."/>
            <person name="Mueller R.S."/>
        </authorList>
    </citation>
    <scope>NUCLEOTIDE SEQUENCE [LARGE SCALE GENOMIC DNA]</scope>
    <source>
        <strain evidence="9 10">09-121-3</strain>
    </source>
</reference>
<feature type="transmembrane region" description="Helical" evidence="8">
    <location>
        <begin position="131"/>
        <end position="153"/>
    </location>
</feature>
<dbReference type="GO" id="GO:0005886">
    <property type="term" value="C:plasma membrane"/>
    <property type="evidence" value="ECO:0007669"/>
    <property type="project" value="UniProtKB-SubCell"/>
</dbReference>
<dbReference type="InterPro" id="IPR004776">
    <property type="entry name" value="Mem_transp_PIN-like"/>
</dbReference>
<keyword evidence="7 8" id="KW-0472">Membrane</keyword>
<feature type="transmembrane region" description="Helical" evidence="8">
    <location>
        <begin position="174"/>
        <end position="197"/>
    </location>
</feature>
<evidence type="ECO:0000256" key="3">
    <source>
        <dbReference type="ARBA" id="ARBA00022448"/>
    </source>
</evidence>